<evidence type="ECO:0000313" key="1">
    <source>
        <dbReference type="EMBL" id="CAI9917757.1"/>
    </source>
</evidence>
<keyword evidence="3" id="KW-1185">Reference proteome</keyword>
<name>A0AA86TJQ9_9EUKA</name>
<reference evidence="2 3" key="2">
    <citation type="submission" date="2024-07" db="EMBL/GenBank/DDBJ databases">
        <authorList>
            <person name="Akdeniz Z."/>
        </authorList>
    </citation>
    <scope>NUCLEOTIDE SEQUENCE [LARGE SCALE GENOMIC DNA]</scope>
</reference>
<dbReference type="Proteomes" id="UP001642409">
    <property type="component" value="Unassembled WGS sequence"/>
</dbReference>
<reference evidence="1" key="1">
    <citation type="submission" date="2023-06" db="EMBL/GenBank/DDBJ databases">
        <authorList>
            <person name="Kurt Z."/>
        </authorList>
    </citation>
    <scope>NUCLEOTIDE SEQUENCE</scope>
</reference>
<dbReference type="EMBL" id="CATOUU010000139">
    <property type="protein sequence ID" value="CAI9917757.1"/>
    <property type="molecule type" value="Genomic_DNA"/>
</dbReference>
<gene>
    <name evidence="1" type="ORF">HINF_LOCUS5402</name>
    <name evidence="2" type="ORF">HINF_LOCUS73729</name>
</gene>
<evidence type="ECO:0000313" key="2">
    <source>
        <dbReference type="EMBL" id="CAL6106413.1"/>
    </source>
</evidence>
<accession>A0AA86TJQ9</accession>
<protein>
    <submittedName>
        <fullName evidence="2">Hypothetical_protein</fullName>
    </submittedName>
</protein>
<dbReference type="EMBL" id="CAXDID020000611">
    <property type="protein sequence ID" value="CAL6106413.1"/>
    <property type="molecule type" value="Genomic_DNA"/>
</dbReference>
<organism evidence="1">
    <name type="scientific">Hexamita inflata</name>
    <dbReference type="NCBI Taxonomy" id="28002"/>
    <lineage>
        <taxon>Eukaryota</taxon>
        <taxon>Metamonada</taxon>
        <taxon>Diplomonadida</taxon>
        <taxon>Hexamitidae</taxon>
        <taxon>Hexamitinae</taxon>
        <taxon>Hexamita</taxon>
    </lineage>
</organism>
<proteinExistence type="predicted"/>
<evidence type="ECO:0000313" key="3">
    <source>
        <dbReference type="Proteomes" id="UP001642409"/>
    </source>
</evidence>
<comment type="caution">
    <text evidence="1">The sequence shown here is derived from an EMBL/GenBank/DDBJ whole genome shotgun (WGS) entry which is preliminary data.</text>
</comment>
<sequence>MQNRNVTQPFDTFRYNITLTNRQWFNDSADLNIKISAASKLYHHVRLIIKFSQDQQILTVCFESYIFQKQQVSSNFELQNKLNRFSASAKISGRTNSILFWTSAATNSEPQFLGENVQYRVRKIIVRFRILFLTRSCSMSSIVDGYSEPVRSSVAFYYYYQFSIKNQQIICIIIIITIQKIKLCIKKTKSLLSNWGYTYLQF</sequence>
<dbReference type="AlphaFoldDB" id="A0AA86TJQ9"/>